<comment type="caution">
    <text evidence="12">The sequence shown here is derived from an EMBL/GenBank/DDBJ whole genome shotgun (WGS) entry which is preliminary data.</text>
</comment>
<evidence type="ECO:0000256" key="11">
    <source>
        <dbReference type="ARBA" id="ARBA00043078"/>
    </source>
</evidence>
<dbReference type="Proteomes" id="UP001500027">
    <property type="component" value="Unassembled WGS sequence"/>
</dbReference>
<keyword evidence="2" id="KW-1003">Cell membrane</keyword>
<gene>
    <name evidence="12" type="ORF">GCM10022257_08930</name>
</gene>
<keyword evidence="4" id="KW-0472">Membrane</keyword>
<evidence type="ECO:0000256" key="4">
    <source>
        <dbReference type="ARBA" id="ARBA00023136"/>
    </source>
</evidence>
<comment type="function">
    <text evidence="9">Glucanases play a role in cell expansion during growth, in cell-cell fusion during mating, and in spore release during sporulation. This enzyme may be involved in beta-glucan degradation. Active on laminarin and lichenan.</text>
</comment>
<protein>
    <recommendedName>
        <fullName evidence="11">Endo-1,3-beta-glucanase btgC</fullName>
    </recommendedName>
    <alternativeName>
        <fullName evidence="10">Laminarinase btgC</fullName>
    </alternativeName>
</protein>
<keyword evidence="7" id="KW-0961">Cell wall biogenesis/degradation</keyword>
<keyword evidence="5" id="KW-0325">Glycoprotein</keyword>
<evidence type="ECO:0000256" key="5">
    <source>
        <dbReference type="ARBA" id="ARBA00023180"/>
    </source>
</evidence>
<evidence type="ECO:0000256" key="1">
    <source>
        <dbReference type="ARBA" id="ARBA00004236"/>
    </source>
</evidence>
<dbReference type="EMBL" id="BAABAV010000001">
    <property type="protein sequence ID" value="GAA4268792.1"/>
    <property type="molecule type" value="Genomic_DNA"/>
</dbReference>
<reference evidence="13" key="1">
    <citation type="journal article" date="2019" name="Int. J. Syst. Evol. Microbiol.">
        <title>The Global Catalogue of Microorganisms (GCM) 10K type strain sequencing project: providing services to taxonomists for standard genome sequencing and annotation.</title>
        <authorList>
            <consortium name="The Broad Institute Genomics Platform"/>
            <consortium name="The Broad Institute Genome Sequencing Center for Infectious Disease"/>
            <person name="Wu L."/>
            <person name="Ma J."/>
        </authorList>
    </citation>
    <scope>NUCLEOTIDE SEQUENCE [LARGE SCALE GENOMIC DNA]</scope>
    <source>
        <strain evidence="13">JCM 17452</strain>
    </source>
</reference>
<dbReference type="InterPro" id="IPR050732">
    <property type="entry name" value="Beta-glucan_modifiers"/>
</dbReference>
<dbReference type="PANTHER" id="PTHR16631:SF17">
    <property type="entry name" value="GLUCAN ENDO-1,3-BETA-GLUCOSIDASE BTGC"/>
    <property type="match status" value="1"/>
</dbReference>
<comment type="subcellular location">
    <subcellularLocation>
        <location evidence="1">Cell membrane</location>
    </subcellularLocation>
</comment>
<evidence type="ECO:0000256" key="2">
    <source>
        <dbReference type="ARBA" id="ARBA00022475"/>
    </source>
</evidence>
<dbReference type="Gene3D" id="3.20.20.80">
    <property type="entry name" value="Glycosidases"/>
    <property type="match status" value="1"/>
</dbReference>
<proteinExistence type="predicted"/>
<evidence type="ECO:0000256" key="7">
    <source>
        <dbReference type="ARBA" id="ARBA00023316"/>
    </source>
</evidence>
<dbReference type="SUPFAM" id="SSF51445">
    <property type="entry name" value="(Trans)glycosidases"/>
    <property type="match status" value="1"/>
</dbReference>
<evidence type="ECO:0000256" key="10">
    <source>
        <dbReference type="ARBA" id="ARBA00042373"/>
    </source>
</evidence>
<dbReference type="InterPro" id="IPR017853">
    <property type="entry name" value="GH"/>
</dbReference>
<evidence type="ECO:0000313" key="13">
    <source>
        <dbReference type="Proteomes" id="UP001500027"/>
    </source>
</evidence>
<evidence type="ECO:0000256" key="9">
    <source>
        <dbReference type="ARBA" id="ARBA00037649"/>
    </source>
</evidence>
<name>A0ABP8E982_9FLAO</name>
<keyword evidence="8" id="KW-0624">Polysaccharide degradation</keyword>
<evidence type="ECO:0000313" key="12">
    <source>
        <dbReference type="EMBL" id="GAA4268792.1"/>
    </source>
</evidence>
<dbReference type="PANTHER" id="PTHR16631">
    <property type="entry name" value="GLUCAN 1,3-BETA-GLUCOSIDASE"/>
    <property type="match status" value="1"/>
</dbReference>
<accession>A0ABP8E982</accession>
<sequence length="392" mass="44767">MTAADILGNPDYLAISYGGYRAKTRDVQPTIPQLKEDMKILAAMGVKILRTYNVQLKQASNLLKAISELKSESSDFEMYVMLGAWIDCKNAWTDLVPNHEVESEQNAEEIDRAVALAKQYPDIVKIIAVGNEAMVTWATSYFVRPNVILKWVKYLQDLKKHGELPQDLWITSSDDFSSWGGGDPSYHTEDLNELIRAVDYISMHTYPMHNSHYNPAFWQVPEAEYQLSDLEKIESAMQRALVFSQEQFDGVANYMRSLGINKPVHIGETGWATLSNEHYGADGSKAADEYKSGRYFQLMREWTNKEHISCFYFEAFDEQWKDEANPLGSENHFGLINLKGEAKYAIWDLVENGVFKGLTRDGYPITKTYKGDEEDLIDGVHVPPQKERILNY</sequence>
<keyword evidence="3" id="KW-0378">Hydrolase</keyword>
<evidence type="ECO:0000256" key="8">
    <source>
        <dbReference type="ARBA" id="ARBA00023326"/>
    </source>
</evidence>
<organism evidence="12 13">
    <name type="scientific">Hyunsoonleella aestuarii</name>
    <dbReference type="NCBI Taxonomy" id="912802"/>
    <lineage>
        <taxon>Bacteria</taxon>
        <taxon>Pseudomonadati</taxon>
        <taxon>Bacteroidota</taxon>
        <taxon>Flavobacteriia</taxon>
        <taxon>Flavobacteriales</taxon>
        <taxon>Flavobacteriaceae</taxon>
    </lineage>
</organism>
<dbReference type="RefSeq" id="WP_139001267.1">
    <property type="nucleotide sequence ID" value="NZ_BAABAV010000001.1"/>
</dbReference>
<evidence type="ECO:0000256" key="3">
    <source>
        <dbReference type="ARBA" id="ARBA00022801"/>
    </source>
</evidence>
<keyword evidence="13" id="KW-1185">Reference proteome</keyword>
<keyword evidence="6" id="KW-0119">Carbohydrate metabolism</keyword>
<evidence type="ECO:0000256" key="6">
    <source>
        <dbReference type="ARBA" id="ARBA00023277"/>
    </source>
</evidence>